<dbReference type="Proteomes" id="UP000789702">
    <property type="component" value="Unassembled WGS sequence"/>
</dbReference>
<proteinExistence type="predicted"/>
<evidence type="ECO:0000313" key="1">
    <source>
        <dbReference type="EMBL" id="CAG8440364.1"/>
    </source>
</evidence>
<gene>
    <name evidence="1" type="ORF">DHETER_LOCUS212</name>
</gene>
<name>A0ACA9JWS5_9GLOM</name>
<sequence length="159" mass="18429">MFLTLGVIELGQKYQDGLVIVPRKNINNHPVPSLDFTSMYPNMIITIYISLKTKVSTTSSDLLLNTIFDNNQIIMKFKPYYDQEEKIELMPLMCKKLLKEHAKAKKLIKEHKNNSIKLAYFLSKSNVLKSYLGFNDQKQLSQSYLKLPDIIAQEKNNQL</sequence>
<accession>A0ACA9JWS5</accession>
<protein>
    <submittedName>
        <fullName evidence="1">6756_t:CDS:1</fullName>
    </submittedName>
</protein>
<keyword evidence="2" id="KW-1185">Reference proteome</keyword>
<comment type="caution">
    <text evidence="1">The sequence shown here is derived from an EMBL/GenBank/DDBJ whole genome shotgun (WGS) entry which is preliminary data.</text>
</comment>
<evidence type="ECO:0000313" key="2">
    <source>
        <dbReference type="Proteomes" id="UP000789702"/>
    </source>
</evidence>
<reference evidence="1" key="1">
    <citation type="submission" date="2021-06" db="EMBL/GenBank/DDBJ databases">
        <authorList>
            <person name="Kallberg Y."/>
            <person name="Tangrot J."/>
            <person name="Rosling A."/>
        </authorList>
    </citation>
    <scope>NUCLEOTIDE SEQUENCE</scope>
    <source>
        <strain evidence="1">IL203A</strain>
    </source>
</reference>
<organism evidence="1 2">
    <name type="scientific">Dentiscutata heterogama</name>
    <dbReference type="NCBI Taxonomy" id="1316150"/>
    <lineage>
        <taxon>Eukaryota</taxon>
        <taxon>Fungi</taxon>
        <taxon>Fungi incertae sedis</taxon>
        <taxon>Mucoromycota</taxon>
        <taxon>Glomeromycotina</taxon>
        <taxon>Glomeromycetes</taxon>
        <taxon>Diversisporales</taxon>
        <taxon>Gigasporaceae</taxon>
        <taxon>Dentiscutata</taxon>
    </lineage>
</organism>
<dbReference type="EMBL" id="CAJVPU010000087">
    <property type="protein sequence ID" value="CAG8440364.1"/>
    <property type="molecule type" value="Genomic_DNA"/>
</dbReference>